<dbReference type="EMBL" id="PQNQ01000031">
    <property type="protein sequence ID" value="RRQ02791.1"/>
    <property type="molecule type" value="Genomic_DNA"/>
</dbReference>
<dbReference type="InterPro" id="IPR049730">
    <property type="entry name" value="SNF2/RAD54-like_C"/>
</dbReference>
<keyword evidence="1" id="KW-0378">Hydrolase</keyword>
<dbReference type="AlphaFoldDB" id="A0A3R8PEQ9"/>
<dbReference type="Gene3D" id="3.40.50.10810">
    <property type="entry name" value="Tandem AAA-ATPase domain"/>
    <property type="match status" value="1"/>
</dbReference>
<dbReference type="GO" id="GO:0005524">
    <property type="term" value="F:ATP binding"/>
    <property type="evidence" value="ECO:0007669"/>
    <property type="project" value="InterPro"/>
</dbReference>
<evidence type="ECO:0000259" key="3">
    <source>
        <dbReference type="PROSITE" id="PS51194"/>
    </source>
</evidence>
<dbReference type="Proteomes" id="UP000278422">
    <property type="component" value="Unassembled WGS sequence"/>
</dbReference>
<proteinExistence type="predicted"/>
<protein>
    <submittedName>
        <fullName evidence="4">ATP-dependent helicase</fullName>
    </submittedName>
</protein>
<name>A0A3R8PEQ9_9CORY</name>
<reference evidence="4 5" key="1">
    <citation type="submission" date="2018-01" db="EMBL/GenBank/DDBJ databases">
        <title>Twenty Corynebacterium bovis Genomes.</title>
        <authorList>
            <person name="Gulvik C.A."/>
        </authorList>
    </citation>
    <scope>NUCLEOTIDE SEQUENCE [LARGE SCALE GENOMIC DNA]</scope>
    <source>
        <strain evidence="4 5">16-2004</strain>
    </source>
</reference>
<dbReference type="Pfam" id="PF00176">
    <property type="entry name" value="SNF2-rel_dom"/>
    <property type="match status" value="1"/>
</dbReference>
<keyword evidence="4" id="KW-0547">Nucleotide-binding</keyword>
<accession>A0A3R8PEQ9</accession>
<dbReference type="CDD" id="cd18793">
    <property type="entry name" value="SF2_C_SNF"/>
    <property type="match status" value="1"/>
</dbReference>
<organism evidence="4 5">
    <name type="scientific">Corynebacterium bovis</name>
    <dbReference type="NCBI Taxonomy" id="36808"/>
    <lineage>
        <taxon>Bacteria</taxon>
        <taxon>Bacillati</taxon>
        <taxon>Actinomycetota</taxon>
        <taxon>Actinomycetes</taxon>
        <taxon>Mycobacteriales</taxon>
        <taxon>Corynebacteriaceae</taxon>
        <taxon>Corynebacterium</taxon>
    </lineage>
</organism>
<evidence type="ECO:0000313" key="5">
    <source>
        <dbReference type="Proteomes" id="UP000278422"/>
    </source>
</evidence>
<keyword evidence="5" id="KW-1185">Reference proteome</keyword>
<keyword evidence="4" id="KW-0067">ATP-binding</keyword>
<keyword evidence="4" id="KW-0347">Helicase</keyword>
<comment type="caution">
    <text evidence="4">The sequence shown here is derived from an EMBL/GenBank/DDBJ whole genome shotgun (WGS) entry which is preliminary data.</text>
</comment>
<dbReference type="Gene3D" id="1.10.150.20">
    <property type="entry name" value="5' to 3' exonuclease, C-terminal subdomain"/>
    <property type="match status" value="1"/>
</dbReference>
<feature type="domain" description="Helicase C-terminal" evidence="3">
    <location>
        <begin position="669"/>
        <end position="831"/>
    </location>
</feature>
<evidence type="ECO:0000313" key="4">
    <source>
        <dbReference type="EMBL" id="RRQ02791.1"/>
    </source>
</evidence>
<dbReference type="InterPro" id="IPR014001">
    <property type="entry name" value="Helicase_ATP-bd"/>
</dbReference>
<dbReference type="GO" id="GO:0004386">
    <property type="term" value="F:helicase activity"/>
    <property type="evidence" value="ECO:0007669"/>
    <property type="project" value="UniProtKB-KW"/>
</dbReference>
<dbReference type="Pfam" id="PF00271">
    <property type="entry name" value="Helicase_C"/>
    <property type="match status" value="1"/>
</dbReference>
<dbReference type="SMART" id="SM00490">
    <property type="entry name" value="HELICc"/>
    <property type="match status" value="1"/>
</dbReference>
<dbReference type="RefSeq" id="WP_125175437.1">
    <property type="nucleotide sequence ID" value="NZ_JBHYBM010000172.1"/>
</dbReference>
<dbReference type="PANTHER" id="PTHR10799">
    <property type="entry name" value="SNF2/RAD54 HELICASE FAMILY"/>
    <property type="match status" value="1"/>
</dbReference>
<dbReference type="SUPFAM" id="SSF52540">
    <property type="entry name" value="P-loop containing nucleoside triphosphate hydrolases"/>
    <property type="match status" value="2"/>
</dbReference>
<evidence type="ECO:0000256" key="1">
    <source>
        <dbReference type="ARBA" id="ARBA00022801"/>
    </source>
</evidence>
<dbReference type="SMART" id="SM00487">
    <property type="entry name" value="DEXDc"/>
    <property type="match status" value="1"/>
</dbReference>
<dbReference type="Gene3D" id="3.40.50.300">
    <property type="entry name" value="P-loop containing nucleotide triphosphate hydrolases"/>
    <property type="match status" value="1"/>
</dbReference>
<dbReference type="InterPro" id="IPR000330">
    <property type="entry name" value="SNF2_N"/>
</dbReference>
<dbReference type="PROSITE" id="PS51194">
    <property type="entry name" value="HELICASE_CTER"/>
    <property type="match status" value="1"/>
</dbReference>
<dbReference type="CDD" id="cd17919">
    <property type="entry name" value="DEXHc_Snf"/>
    <property type="match status" value="1"/>
</dbReference>
<dbReference type="GO" id="GO:0016787">
    <property type="term" value="F:hydrolase activity"/>
    <property type="evidence" value="ECO:0007669"/>
    <property type="project" value="UniProtKB-KW"/>
</dbReference>
<dbReference type="InterPro" id="IPR001650">
    <property type="entry name" value="Helicase_C-like"/>
</dbReference>
<dbReference type="InterPro" id="IPR027417">
    <property type="entry name" value="P-loop_NTPase"/>
</dbReference>
<gene>
    <name evidence="4" type="ORF">CXF42_09090</name>
</gene>
<sequence length="848" mass="91410">MTSGFTAAPASPVETLIASVLSACQHREATAWRLETITRGATAPTLLATDEARVVALTPSLETAAYLYSLDPVATAALTGPLRRDLDALPLPTPAEFARTADLARAAASTGRIARWFRGPVEGDRALEWMRSLDVDALHQAYSGIDARLGSTDRNEWVYLDIDRHRPAVAADLRQTTGADVHWVDAATVDAHADAVAALTRALATADRLESDVATALRTVTARQAEAEIARTDISVLDTVTGSRLRLGALCGLTLRQIADARPEDLERIDGVGEKTATQSVAAARTYIRDVENSQTPVIDYRDKGPSTPYVLALARLLTFRDALRDAPEVPLHIPRVPEGTAVAVAGTVRWLGPDDVPTLPDVDAMTAEDAWNLYAVRAADFHAWAGGGVTGGDVPEEVAERIAGITLRGTLHASLRGYQAFGAKFILAQRKALIGDEMGLGKTLQALAAIVHLAATPEATGDDGRLHALVVCPPSLRINWRREIERFTDLDCHVIHGADRDAAFHAWRQGGGVAVVGFPEIRDNPRYTDPEEPADILVVDEAHRAKNSRSQQSQAVQAMTALSPYVAYLTGTPLENRVDEFVTLLTALDPGLTLDTVRAEGFRTAIAGVYLRRNQDEVLDELPPLVDVEEWVDPTPEDRERYRDAVARGHFADMRQAASAPGSAKMERLQELLDDGADAGKTIVFSFFRSVVDALPGMLGDRAFGPVAGGVSHADRQQAVDDFTAADPGAVLVCQITAAAEGLNIQAANRVVIVEPQLNPAVEAQAVARAHRMGQIRTVEVHRLLTPDSVDERLVELLAEKRAQFDLFARDSAAADAAPEAVDVSEARLIEQVIAEERRQLGEPPRL</sequence>
<feature type="domain" description="Helicase ATP-binding" evidence="2">
    <location>
        <begin position="424"/>
        <end position="592"/>
    </location>
</feature>
<dbReference type="InterPro" id="IPR038718">
    <property type="entry name" value="SNF2-like_sf"/>
</dbReference>
<dbReference type="PROSITE" id="PS51192">
    <property type="entry name" value="HELICASE_ATP_BIND_1"/>
    <property type="match status" value="1"/>
</dbReference>
<evidence type="ECO:0000259" key="2">
    <source>
        <dbReference type="PROSITE" id="PS51192"/>
    </source>
</evidence>